<dbReference type="STRING" id="662367.SAMN05216167_12144"/>
<proteinExistence type="predicted"/>
<dbReference type="Gene3D" id="3.40.50.1820">
    <property type="entry name" value="alpha/beta hydrolase"/>
    <property type="match status" value="1"/>
</dbReference>
<keyword evidence="1" id="KW-0732">Signal</keyword>
<dbReference type="InterPro" id="IPR029058">
    <property type="entry name" value="AB_hydrolase_fold"/>
</dbReference>
<accession>A0A1I2E783</accession>
<dbReference type="OrthoDB" id="1118238at2"/>
<gene>
    <name evidence="2" type="ORF">SAMN05216167_12144</name>
</gene>
<dbReference type="SUPFAM" id="SSF53474">
    <property type="entry name" value="alpha/beta-Hydrolases"/>
    <property type="match status" value="1"/>
</dbReference>
<dbReference type="EMBL" id="FOLQ01000021">
    <property type="protein sequence ID" value="SFE88567.1"/>
    <property type="molecule type" value="Genomic_DNA"/>
</dbReference>
<evidence type="ECO:0000313" key="3">
    <source>
        <dbReference type="Proteomes" id="UP000198598"/>
    </source>
</evidence>
<dbReference type="RefSeq" id="WP_093833127.1">
    <property type="nucleotide sequence ID" value="NZ_FOLQ01000021.1"/>
</dbReference>
<evidence type="ECO:0000256" key="1">
    <source>
        <dbReference type="SAM" id="SignalP"/>
    </source>
</evidence>
<sequence>MNKAILCLLLLSLSLRTIGQDVIDNQYSVFRILAGQDTTTFIVVGNKDELKKRKPLLIFRQGSMPIPLFGRYQRGTAAIIFPFKVKDYLNQYHIVAIAKPGVALMADSATMVRTVETRDPRFSSQKYLDHNYLNFYVNQTNQVIDYLLKQPFIDKAKVAICGGSEGYPIAIKVAATNRNVTHLIGFSGLLEGRWQAQLRETRERANLGEYTQQQAQEAIERMYGYWREVLKNPTSTKSEGGDTPYATYSFSTSRNLEHLLSLRIPIYICYGTADLSSSLNDLLPIEFASRGKTNLTLKPYLDYDHTFFLLVRDDKGKVIDKVYKGDEVAQDYMNWLKNR</sequence>
<dbReference type="AlphaFoldDB" id="A0A1I2E783"/>
<feature type="chain" id="PRO_5011469747" description="BAAT / Acyl-CoA thioester hydrolase C terminal" evidence="1">
    <location>
        <begin position="20"/>
        <end position="339"/>
    </location>
</feature>
<name>A0A1I2E783_9BACT</name>
<dbReference type="Proteomes" id="UP000198598">
    <property type="component" value="Unassembled WGS sequence"/>
</dbReference>
<keyword evidence="3" id="KW-1185">Reference proteome</keyword>
<feature type="signal peptide" evidence="1">
    <location>
        <begin position="1"/>
        <end position="19"/>
    </location>
</feature>
<protein>
    <recommendedName>
        <fullName evidence="4">BAAT / Acyl-CoA thioester hydrolase C terminal</fullName>
    </recommendedName>
</protein>
<organism evidence="2 3">
    <name type="scientific">Spirosoma endophyticum</name>
    <dbReference type="NCBI Taxonomy" id="662367"/>
    <lineage>
        <taxon>Bacteria</taxon>
        <taxon>Pseudomonadati</taxon>
        <taxon>Bacteroidota</taxon>
        <taxon>Cytophagia</taxon>
        <taxon>Cytophagales</taxon>
        <taxon>Cytophagaceae</taxon>
        <taxon>Spirosoma</taxon>
    </lineage>
</organism>
<evidence type="ECO:0000313" key="2">
    <source>
        <dbReference type="EMBL" id="SFE88567.1"/>
    </source>
</evidence>
<evidence type="ECO:0008006" key="4">
    <source>
        <dbReference type="Google" id="ProtNLM"/>
    </source>
</evidence>
<reference evidence="2 3" key="1">
    <citation type="submission" date="2016-10" db="EMBL/GenBank/DDBJ databases">
        <authorList>
            <person name="de Groot N.N."/>
        </authorList>
    </citation>
    <scope>NUCLEOTIDE SEQUENCE [LARGE SCALE GENOMIC DNA]</scope>
    <source>
        <strain evidence="2 3">DSM 26130</strain>
    </source>
</reference>